<dbReference type="Gene3D" id="1.25.40.10">
    <property type="entry name" value="Tetratricopeptide repeat domain"/>
    <property type="match status" value="1"/>
</dbReference>
<keyword evidence="2" id="KW-0175">Coiled coil</keyword>
<protein>
    <recommendedName>
        <fullName evidence="4">INO80 complex subunit B-like conserved region domain-containing protein</fullName>
    </recommendedName>
</protein>
<accession>A0A251NYC1</accession>
<dbReference type="PROSITE" id="PS50005">
    <property type="entry name" value="TPR"/>
    <property type="match status" value="2"/>
</dbReference>
<dbReference type="Pfam" id="PF00515">
    <property type="entry name" value="TPR_1"/>
    <property type="match status" value="1"/>
</dbReference>
<evidence type="ECO:0000259" key="4">
    <source>
        <dbReference type="SMART" id="SM01406"/>
    </source>
</evidence>
<feature type="region of interest" description="Disordered" evidence="3">
    <location>
        <begin position="183"/>
        <end position="242"/>
    </location>
</feature>
<dbReference type="Pfam" id="PF04795">
    <property type="entry name" value="PAPA-1"/>
    <property type="match status" value="1"/>
</dbReference>
<dbReference type="InterPro" id="IPR011990">
    <property type="entry name" value="TPR-like_helical_dom_sf"/>
</dbReference>
<dbReference type="Pfam" id="PF13181">
    <property type="entry name" value="TPR_8"/>
    <property type="match status" value="1"/>
</dbReference>
<name>A0A251NYC1_PRUPE</name>
<evidence type="ECO:0000313" key="6">
    <source>
        <dbReference type="Proteomes" id="UP000006882"/>
    </source>
</evidence>
<dbReference type="GO" id="GO:0031011">
    <property type="term" value="C:Ino80 complex"/>
    <property type="evidence" value="ECO:0000318"/>
    <property type="project" value="GO_Central"/>
</dbReference>
<feature type="repeat" description="TPR" evidence="1">
    <location>
        <begin position="714"/>
        <end position="747"/>
    </location>
</feature>
<dbReference type="AlphaFoldDB" id="A0A251NYC1"/>
<dbReference type="Gramene" id="ONI04266">
    <property type="protein sequence ID" value="ONI04266"/>
    <property type="gene ID" value="PRUPE_6G312500"/>
</dbReference>
<feature type="domain" description="INO80 complex subunit B-like conserved region" evidence="4">
    <location>
        <begin position="408"/>
        <end position="493"/>
    </location>
</feature>
<evidence type="ECO:0000256" key="3">
    <source>
        <dbReference type="SAM" id="MobiDB-lite"/>
    </source>
</evidence>
<feature type="region of interest" description="Disordered" evidence="3">
    <location>
        <begin position="92"/>
        <end position="141"/>
    </location>
</feature>
<dbReference type="InterPro" id="IPR029523">
    <property type="entry name" value="INO80B/Ies2"/>
</dbReference>
<organism evidence="5 6">
    <name type="scientific">Prunus persica</name>
    <name type="common">Peach</name>
    <name type="synonym">Amygdalus persica</name>
    <dbReference type="NCBI Taxonomy" id="3760"/>
    <lineage>
        <taxon>Eukaryota</taxon>
        <taxon>Viridiplantae</taxon>
        <taxon>Streptophyta</taxon>
        <taxon>Embryophyta</taxon>
        <taxon>Tracheophyta</taxon>
        <taxon>Spermatophyta</taxon>
        <taxon>Magnoliopsida</taxon>
        <taxon>eudicotyledons</taxon>
        <taxon>Gunneridae</taxon>
        <taxon>Pentapetalae</taxon>
        <taxon>rosids</taxon>
        <taxon>fabids</taxon>
        <taxon>Rosales</taxon>
        <taxon>Rosaceae</taxon>
        <taxon>Amygdaloideae</taxon>
        <taxon>Amygdaleae</taxon>
        <taxon>Prunus</taxon>
    </lineage>
</organism>
<feature type="compositionally biased region" description="Basic and acidic residues" evidence="3">
    <location>
        <begin position="311"/>
        <end position="325"/>
    </location>
</feature>
<evidence type="ECO:0000256" key="2">
    <source>
        <dbReference type="SAM" id="Coils"/>
    </source>
</evidence>
<keyword evidence="6" id="KW-1185">Reference proteome</keyword>
<dbReference type="InterPro" id="IPR006880">
    <property type="entry name" value="INO80B_C"/>
</dbReference>
<dbReference type="EMBL" id="CM007656">
    <property type="protein sequence ID" value="ONI04266.1"/>
    <property type="molecule type" value="Genomic_DNA"/>
</dbReference>
<reference evidence="5 6" key="1">
    <citation type="journal article" date="2013" name="Nat. Genet.">
        <title>The high-quality draft genome of peach (Prunus persica) identifies unique patterns of genetic diversity, domestication and genome evolution.</title>
        <authorList>
            <consortium name="International Peach Genome Initiative"/>
            <person name="Verde I."/>
            <person name="Abbott A.G."/>
            <person name="Scalabrin S."/>
            <person name="Jung S."/>
            <person name="Shu S."/>
            <person name="Marroni F."/>
            <person name="Zhebentyayeva T."/>
            <person name="Dettori M.T."/>
            <person name="Grimwood J."/>
            <person name="Cattonaro F."/>
            <person name="Zuccolo A."/>
            <person name="Rossini L."/>
            <person name="Jenkins J."/>
            <person name="Vendramin E."/>
            <person name="Meisel L.A."/>
            <person name="Decroocq V."/>
            <person name="Sosinski B."/>
            <person name="Prochnik S."/>
            <person name="Mitros T."/>
            <person name="Policriti A."/>
            <person name="Cipriani G."/>
            <person name="Dondini L."/>
            <person name="Ficklin S."/>
            <person name="Goodstein D.M."/>
            <person name="Xuan P."/>
            <person name="Del Fabbro C."/>
            <person name="Aramini V."/>
            <person name="Copetti D."/>
            <person name="Gonzalez S."/>
            <person name="Horner D.S."/>
            <person name="Falchi R."/>
            <person name="Lucas S."/>
            <person name="Mica E."/>
            <person name="Maldonado J."/>
            <person name="Lazzari B."/>
            <person name="Bielenberg D."/>
            <person name="Pirona R."/>
            <person name="Miculan M."/>
            <person name="Barakat A."/>
            <person name="Testolin R."/>
            <person name="Stella A."/>
            <person name="Tartarini S."/>
            <person name="Tonutti P."/>
            <person name="Arus P."/>
            <person name="Orellana A."/>
            <person name="Wells C."/>
            <person name="Main D."/>
            <person name="Vizzotto G."/>
            <person name="Silva H."/>
            <person name="Salamini F."/>
            <person name="Schmutz J."/>
            <person name="Morgante M."/>
            <person name="Rokhsar D.S."/>
        </authorList>
    </citation>
    <scope>NUCLEOTIDE SEQUENCE [LARGE SCALE GENOMIC DNA]</scope>
    <source>
        <strain evidence="6">cv. Nemared</strain>
    </source>
</reference>
<feature type="compositionally biased region" description="Basic and acidic residues" evidence="3">
    <location>
        <begin position="265"/>
        <end position="281"/>
    </location>
</feature>
<feature type="coiled-coil region" evidence="2">
    <location>
        <begin position="407"/>
        <end position="434"/>
    </location>
</feature>
<dbReference type="InterPro" id="IPR019734">
    <property type="entry name" value="TPR_rpt"/>
</dbReference>
<feature type="region of interest" description="Disordered" evidence="3">
    <location>
        <begin position="1"/>
        <end position="66"/>
    </location>
</feature>
<evidence type="ECO:0000256" key="1">
    <source>
        <dbReference type="PROSITE-ProRule" id="PRU00339"/>
    </source>
</evidence>
<feature type="compositionally biased region" description="Acidic residues" evidence="3">
    <location>
        <begin position="326"/>
        <end position="337"/>
    </location>
</feature>
<dbReference type="CDD" id="cd23021">
    <property type="entry name" value="zf-HIT_IN80B"/>
    <property type="match status" value="1"/>
</dbReference>
<feature type="region of interest" description="Disordered" evidence="3">
    <location>
        <begin position="265"/>
        <end position="392"/>
    </location>
</feature>
<dbReference type="SMART" id="SM00028">
    <property type="entry name" value="TPR"/>
    <property type="match status" value="3"/>
</dbReference>
<evidence type="ECO:0000313" key="5">
    <source>
        <dbReference type="EMBL" id="ONI04266.1"/>
    </source>
</evidence>
<dbReference type="eggNOG" id="ENOG502QSTQ">
    <property type="taxonomic scope" value="Eukaryota"/>
</dbReference>
<dbReference type="GO" id="GO:0006338">
    <property type="term" value="P:chromatin remodeling"/>
    <property type="evidence" value="ECO:0007669"/>
    <property type="project" value="InterPro"/>
</dbReference>
<feature type="region of interest" description="Disordered" evidence="3">
    <location>
        <begin position="598"/>
        <end position="618"/>
    </location>
</feature>
<dbReference type="SUPFAM" id="SSF48452">
    <property type="entry name" value="TPR-like"/>
    <property type="match status" value="1"/>
</dbReference>
<feature type="region of interest" description="Disordered" evidence="3">
    <location>
        <begin position="438"/>
        <end position="459"/>
    </location>
</feature>
<dbReference type="Pfam" id="PF04438">
    <property type="entry name" value="zf-HIT"/>
    <property type="match status" value="1"/>
</dbReference>
<feature type="compositionally biased region" description="Basic residues" evidence="3">
    <location>
        <begin position="16"/>
        <end position="26"/>
    </location>
</feature>
<gene>
    <name evidence="5" type="ORF">PRUPE_6G312500</name>
</gene>
<dbReference type="Proteomes" id="UP000006882">
    <property type="component" value="Chromosome G6"/>
</dbReference>
<dbReference type="STRING" id="3760.A0A251NYC1"/>
<dbReference type="PANTHER" id="PTHR21561:SF14">
    <property type="entry name" value="HIT ZINC FINGER AND PAPA-1-LIKE DOMAIN-CONTAINING PROTEIN"/>
    <property type="match status" value="1"/>
</dbReference>
<feature type="compositionally biased region" description="Basic and acidic residues" evidence="3">
    <location>
        <begin position="116"/>
        <end position="128"/>
    </location>
</feature>
<feature type="repeat" description="TPR" evidence="1">
    <location>
        <begin position="647"/>
        <end position="680"/>
    </location>
</feature>
<feature type="compositionally biased region" description="Basic and acidic residues" evidence="3">
    <location>
        <begin position="598"/>
        <end position="613"/>
    </location>
</feature>
<feature type="compositionally biased region" description="Basic and acidic residues" evidence="3">
    <location>
        <begin position="444"/>
        <end position="459"/>
    </location>
</feature>
<feature type="compositionally biased region" description="Polar residues" evidence="3">
    <location>
        <begin position="354"/>
        <end position="382"/>
    </location>
</feature>
<sequence length="941" mass="105055">MEGFGGLGFSDVTNAVRKKRSNTSRRPRNDSPLPFDNRDTMSSTPPSEDVSKLSSDDNNDYGSITQKRDINLNLCSARASFSNIIEAESAQNMNKSEGGGSGESDEASNDGSFRGSNDHRHREIDSQRSSKGALAPANWKGTNKVAPFGVVSDCSENENKVKMVKLKVGNVTRTIQPSLRLMENSDDNRSFSSDKGSGLRGVPWKDLSKSVTDVGKADSSRGGMPEEPVRKSKRVLKRRLLDAVDDGDDDDVEVRYLEKLKTSKITSDHSVEYNEDEERKSRKERKISTVMKGSGVGQFSVDLGGYGISKSGKESRKSRGGRVSDDTDYEEEEEPVSDGEPSTKRKKLRKEFVESSSYNKEMTVTTRQRALKTGNNVASSLGASPIEFPNGLPPAPPRKQKEKLCALEQQIKKAEAAERRRMQVEKAARESEAEAIRKILGQDSSRKKREDKIKKRQEDLAHERAANAFILPSDSVRWVMGPSGSVVTFPDEMGLPAIFDSKPCSYPPPREKCAGPYCRNPYKYRDSQSKLPLCSLQCYKAIHEKTAPLSAFVLSSRSIGCPRSMARAPNKHGRDQALDFQGFLSDLQDWELSLKDKDKKMRPKDSHQEKLTRDLGTSSGNYDYSRNLDSINTMSSSFISEDSLPDAASEKELGNEYFKQKKFREAIDCYSRSIALSPSAVAYANRAMAYIKIKSFQEAEDDCTEALNLDDRYIKAYSRRATARKELGKLKESIEDAEFALRLEPQNQEIKKQYTEAKSLYDKTILQKASGAQKNSVQEMRKVGKLDTKVNGQSIQPASSSAQITEMTAVQDHTKRNNTTRNPEVKASVQELASRAASRVKAVAAEKIKPPNSAYQFEVSWRGFSGDNARQTSLLKVCKSIHVVYFKKSAKMQDSYVRCHPKVGDHECVLFAWWSSLWLTTAKILLVSSIVLFGWLPEVYQ</sequence>
<dbReference type="PANTHER" id="PTHR21561">
    <property type="entry name" value="INO80 COMPLEX SUBUNIT B"/>
    <property type="match status" value="1"/>
</dbReference>
<dbReference type="SMART" id="SM01406">
    <property type="entry name" value="PAPA-1"/>
    <property type="match status" value="1"/>
</dbReference>
<proteinExistence type="predicted"/>
<dbReference type="InterPro" id="IPR007529">
    <property type="entry name" value="Znf_HIT"/>
</dbReference>
<keyword evidence="1" id="KW-0802">TPR repeat</keyword>